<evidence type="ECO:0000259" key="5">
    <source>
        <dbReference type="SMART" id="SM00237"/>
    </source>
</evidence>
<keyword evidence="4" id="KW-0813">Transport</keyword>
<feature type="domain" description="Calx-beta" evidence="5">
    <location>
        <begin position="347"/>
        <end position="450"/>
    </location>
</feature>
<keyword evidence="7" id="KW-1185">Reference proteome</keyword>
<comment type="caution">
    <text evidence="6">The sequence shown here is derived from an EMBL/GenBank/DDBJ whole genome shotgun (WGS) entry which is preliminary data.</text>
</comment>
<sequence>MSIISRLQKQLINSANAAYFNSHSKRMRRRKCTMEVAAEFLEVRQLLSATLIDGLSDEFDDSTTQENWQRVNEVEGWNADQLNVYDIDQTQAGRLVMQPNTVVWFDDWRGPMAFKEVTGDFVVTSQIHITDRDDIGGSDADDIPGDGAFSLGGVMIRTPRDITDPATEWAPGSRADDGTNNGENYVFLSYGYAYNNGANQFGMEVKTTRNSSSQLQVTPFGQTHNTVTIQTARIGNSVITLYRFPGENWQVHQRYNRDDMPETLQVGLVTYSDWEKANDFDPFLHNSSVLTATTIADPSPWQAFNPDLTVGFEYARFVHPDVPPELLGMDLTSPAVTDEMLLSFLGNNANIGPSGLTELPEVSVSSLTDLIVEGDAETAAFVVSRAGYTTDQDLSVNISLSGSAVVDQDYAVSSSTVVVIPAGAESTTVYLSTINDELDERAESIQLQLLNGSDYLVQGATSSSINLRDDDTVLDIGLNLERHVDWGSAWVFKDAFLRSRPWGAWADNLNTGERSWQYIAGEGPGLQVDEQGWISELPIWMNADGVEFQQLAQTVIFTGAGDQPAGIYRAEWDGTGVLEMPYVIGSGVTDSGRNYALVDMPAAVHFAMTISSTNPDDPIRNINFWMPDYNGESLVVPDWQPGAATSPFHPLFVERLQGFDTIRFMDWQMTNYNAEVDEWLERSQLSDASQGDAPGSAGYYEWITNGIAIEYMIELANELEANPWFNMPYNANDEFVTNFATLVRDNLDPELTVYVEWSNELWNGFFPVNDWLFEQAGLPENAGQNIYQLAAAEISNDFSIWSNVFSGIEDRIVRVVAGQQNNPFVLEQLLMNMNGQFDAVSSTAYFGYPDTFAAVADETLTSDEIIDTIYDVSIPYVSNLLQQHRNIADNYSEILGREIQYVSYESGSHIFGFNSPFWQGPAEAAAVEAMYSPRMYDVYQTLLNVVRDIGLDLYNEFTFTSHYGASPYGSYGLLYAMDQPLETAHQYNSLQDFIAAQAEAQTPVPVVTVHVDNSTGSESGTAATVLFSLSEAQSEDLTVYYSLAGSAMVGADYTDPGYSIVILAGETSNTLVLQPVDDELAEGDENVLVELLADAAYSVGELAAAEIVITDNDFEVIPSLQISHTLDVYEHVLPATLPDGVALSYSAELVITPEYLLDQQYNFHSTGNYHQNYHGQNERWIQGDGYDWFYLLNNGELFRWQESFAKSELIASLTADVYDDPQRLIDVEIPAVVSVVDNQLIITPSENFLGSYEIDVTIGDGSREDTQRVMVSVINSTPIISPIANQQMSVTDNLLIVPLEYGDSDSEPVQLIAQIVGAERYELDQQFDFWSEGNYFENHQGGGERWLRSQANQWFYLLENGDLHQWNGSLETSPLIAALGAAVYEDPTLLIDVESIPVTLQMIGNELHIDPAETFAGEFMIEILATDGRNTTSVQFSVSVINQPPMMDLIPDQLLLAEQTETTLPMNFSDADGTPLQVTVEVLDTAYQLDQQYGFWSTGDYYQNYHGMQEKWIRGQNNHWYYILENGDLYYWSGSFESSVLIETLDTSYYENPDMLIQVEPIQVTAEFIDGQLVINRSLLQTTAFSLRVLISDGIATTEQLITIEIEQAE</sequence>
<dbReference type="Pfam" id="PF03160">
    <property type="entry name" value="Calx-beta"/>
    <property type="match status" value="2"/>
</dbReference>
<dbReference type="GO" id="GO:0030001">
    <property type="term" value="P:metal ion transport"/>
    <property type="evidence" value="ECO:0007669"/>
    <property type="project" value="TreeGrafter"/>
</dbReference>
<dbReference type="InterPro" id="IPR038081">
    <property type="entry name" value="CalX-like_sf"/>
</dbReference>
<feature type="domain" description="Calx-beta" evidence="5">
    <location>
        <begin position="996"/>
        <end position="1092"/>
    </location>
</feature>
<organism evidence="6 7">
    <name type="scientific">Rubinisphaera italica</name>
    <dbReference type="NCBI Taxonomy" id="2527969"/>
    <lineage>
        <taxon>Bacteria</taxon>
        <taxon>Pseudomonadati</taxon>
        <taxon>Planctomycetota</taxon>
        <taxon>Planctomycetia</taxon>
        <taxon>Planctomycetales</taxon>
        <taxon>Planctomycetaceae</taxon>
        <taxon>Rubinisphaera</taxon>
    </lineage>
</organism>
<dbReference type="EMBL" id="SJPG01000001">
    <property type="protein sequence ID" value="TWT61526.1"/>
    <property type="molecule type" value="Genomic_DNA"/>
</dbReference>
<dbReference type="Gene3D" id="2.60.40.2030">
    <property type="match status" value="2"/>
</dbReference>
<keyword evidence="1" id="KW-0732">Signal</keyword>
<dbReference type="InterPro" id="IPR003644">
    <property type="entry name" value="Calx_beta"/>
</dbReference>
<accession>A0A5C5XEI9</accession>
<protein>
    <submittedName>
        <fullName evidence="6">Calx-beta domain protein</fullName>
    </submittedName>
</protein>
<dbReference type="RefSeq" id="WP_165441718.1">
    <property type="nucleotide sequence ID" value="NZ_SJPG01000001.1"/>
</dbReference>
<dbReference type="GO" id="GO:0007154">
    <property type="term" value="P:cell communication"/>
    <property type="evidence" value="ECO:0007669"/>
    <property type="project" value="InterPro"/>
</dbReference>
<dbReference type="SUPFAM" id="SSF141072">
    <property type="entry name" value="CalX-like"/>
    <property type="match status" value="2"/>
</dbReference>
<dbReference type="GO" id="GO:0016020">
    <property type="term" value="C:membrane"/>
    <property type="evidence" value="ECO:0007669"/>
    <property type="project" value="InterPro"/>
</dbReference>
<dbReference type="InterPro" id="IPR051171">
    <property type="entry name" value="CaCA"/>
</dbReference>
<proteinExistence type="predicted"/>
<evidence type="ECO:0000256" key="1">
    <source>
        <dbReference type="ARBA" id="ARBA00022729"/>
    </source>
</evidence>
<reference evidence="6 7" key="1">
    <citation type="submission" date="2019-02" db="EMBL/GenBank/DDBJ databases">
        <title>Deep-cultivation of Planctomycetes and their phenomic and genomic characterization uncovers novel biology.</title>
        <authorList>
            <person name="Wiegand S."/>
            <person name="Jogler M."/>
            <person name="Boedeker C."/>
            <person name="Pinto D."/>
            <person name="Vollmers J."/>
            <person name="Rivas-Marin E."/>
            <person name="Kohn T."/>
            <person name="Peeters S.H."/>
            <person name="Heuer A."/>
            <person name="Rast P."/>
            <person name="Oberbeckmann S."/>
            <person name="Bunk B."/>
            <person name="Jeske O."/>
            <person name="Meyerdierks A."/>
            <person name="Storesund J.E."/>
            <person name="Kallscheuer N."/>
            <person name="Luecker S."/>
            <person name="Lage O.M."/>
            <person name="Pohl T."/>
            <person name="Merkel B.J."/>
            <person name="Hornburger P."/>
            <person name="Mueller R.-W."/>
            <person name="Bruemmer F."/>
            <person name="Labrenz M."/>
            <person name="Spormann A.M."/>
            <person name="Op Den Camp H."/>
            <person name="Overmann J."/>
            <person name="Amann R."/>
            <person name="Jetten M.S.M."/>
            <person name="Mascher T."/>
            <person name="Medema M.H."/>
            <person name="Devos D.P."/>
            <person name="Kaster A.-K."/>
            <person name="Ovreas L."/>
            <person name="Rohde M."/>
            <person name="Galperin M.Y."/>
            <person name="Jogler C."/>
        </authorList>
    </citation>
    <scope>NUCLEOTIDE SEQUENCE [LARGE SCALE GENOMIC DNA]</scope>
    <source>
        <strain evidence="6 7">Pan54</strain>
    </source>
</reference>
<name>A0A5C5XEI9_9PLAN</name>
<evidence type="ECO:0000256" key="3">
    <source>
        <dbReference type="ARBA" id="ARBA00022837"/>
    </source>
</evidence>
<dbReference type="PANTHER" id="PTHR11878">
    <property type="entry name" value="SODIUM/CALCIUM EXCHANGER"/>
    <property type="match status" value="1"/>
</dbReference>
<keyword evidence="2" id="KW-0677">Repeat</keyword>
<evidence type="ECO:0000256" key="2">
    <source>
        <dbReference type="ARBA" id="ARBA00022737"/>
    </source>
</evidence>
<dbReference type="PANTHER" id="PTHR11878:SF65">
    <property type="entry name" value="NA_CA-EXCHANGE PROTEIN, ISOFORM G"/>
    <property type="match status" value="1"/>
</dbReference>
<evidence type="ECO:0000256" key="4">
    <source>
        <dbReference type="ARBA" id="ARBA00023065"/>
    </source>
</evidence>
<dbReference type="Gene3D" id="2.60.120.200">
    <property type="match status" value="1"/>
</dbReference>
<evidence type="ECO:0000313" key="6">
    <source>
        <dbReference type="EMBL" id="TWT61526.1"/>
    </source>
</evidence>
<evidence type="ECO:0000313" key="7">
    <source>
        <dbReference type="Proteomes" id="UP000316095"/>
    </source>
</evidence>
<dbReference type="Proteomes" id="UP000316095">
    <property type="component" value="Unassembled WGS sequence"/>
</dbReference>
<dbReference type="SMART" id="SM00237">
    <property type="entry name" value="Calx_beta"/>
    <property type="match status" value="2"/>
</dbReference>
<keyword evidence="4" id="KW-0406">Ion transport</keyword>
<keyword evidence="3" id="KW-0106">Calcium</keyword>
<gene>
    <name evidence="6" type="ORF">Pan54_22620</name>
</gene>